<organism evidence="2 3">
    <name type="scientific">Euphydryas editha</name>
    <name type="common">Edith's checkerspot</name>
    <dbReference type="NCBI Taxonomy" id="104508"/>
    <lineage>
        <taxon>Eukaryota</taxon>
        <taxon>Metazoa</taxon>
        <taxon>Ecdysozoa</taxon>
        <taxon>Arthropoda</taxon>
        <taxon>Hexapoda</taxon>
        <taxon>Insecta</taxon>
        <taxon>Pterygota</taxon>
        <taxon>Neoptera</taxon>
        <taxon>Endopterygota</taxon>
        <taxon>Lepidoptera</taxon>
        <taxon>Glossata</taxon>
        <taxon>Ditrysia</taxon>
        <taxon>Papilionoidea</taxon>
        <taxon>Nymphalidae</taxon>
        <taxon>Nymphalinae</taxon>
        <taxon>Euphydryas</taxon>
    </lineage>
</organism>
<protein>
    <submittedName>
        <fullName evidence="2">Uncharacterized protein</fullName>
    </submittedName>
</protein>
<dbReference type="EMBL" id="CAKOGL010000025">
    <property type="protein sequence ID" value="CAH2102850.1"/>
    <property type="molecule type" value="Genomic_DNA"/>
</dbReference>
<dbReference type="Proteomes" id="UP001153954">
    <property type="component" value="Unassembled WGS sequence"/>
</dbReference>
<reference evidence="2" key="1">
    <citation type="submission" date="2022-03" db="EMBL/GenBank/DDBJ databases">
        <authorList>
            <person name="Tunstrom K."/>
        </authorList>
    </citation>
    <scope>NUCLEOTIDE SEQUENCE</scope>
</reference>
<comment type="caution">
    <text evidence="2">The sequence shown here is derived from an EMBL/GenBank/DDBJ whole genome shotgun (WGS) entry which is preliminary data.</text>
</comment>
<name>A0AAU9UTZ0_EUPED</name>
<proteinExistence type="predicted"/>
<evidence type="ECO:0000313" key="3">
    <source>
        <dbReference type="Proteomes" id="UP001153954"/>
    </source>
</evidence>
<gene>
    <name evidence="2" type="ORF">EEDITHA_LOCUS17421</name>
</gene>
<evidence type="ECO:0000256" key="1">
    <source>
        <dbReference type="SAM" id="MobiDB-lite"/>
    </source>
</evidence>
<evidence type="ECO:0000313" key="2">
    <source>
        <dbReference type="EMBL" id="CAH2102850.1"/>
    </source>
</evidence>
<feature type="region of interest" description="Disordered" evidence="1">
    <location>
        <begin position="44"/>
        <end position="92"/>
    </location>
</feature>
<feature type="compositionally biased region" description="Low complexity" evidence="1">
    <location>
        <begin position="53"/>
        <end position="83"/>
    </location>
</feature>
<sequence>MILSDEVLSEIKRHAEHSVVTDNIQTASCSTDQQDYNVSTGCVRDDDASPEHASSANVWASAAAHAGPPRNACAPPIAAASDAQGEQARNTN</sequence>
<dbReference type="AlphaFoldDB" id="A0AAU9UTZ0"/>
<accession>A0AAU9UTZ0</accession>
<keyword evidence="3" id="KW-1185">Reference proteome</keyword>